<dbReference type="PROSITE" id="PS50206">
    <property type="entry name" value="RHODANESE_3"/>
    <property type="match status" value="1"/>
</dbReference>
<dbReference type="Gene3D" id="3.40.250.10">
    <property type="entry name" value="Rhodanese-like domain"/>
    <property type="match status" value="1"/>
</dbReference>
<name>A0A7C9MZ99_9BACT</name>
<comment type="caution">
    <text evidence="3">The sequence shown here is derived from an EMBL/GenBank/DDBJ whole genome shotgun (WGS) entry which is preliminary data.</text>
</comment>
<keyword evidence="4" id="KW-1185">Reference proteome</keyword>
<dbReference type="SUPFAM" id="SSF52821">
    <property type="entry name" value="Rhodanese/Cell cycle control phosphatase"/>
    <property type="match status" value="1"/>
</dbReference>
<dbReference type="InterPro" id="IPR036873">
    <property type="entry name" value="Rhodanese-like_dom_sf"/>
</dbReference>
<evidence type="ECO:0000313" key="3">
    <source>
        <dbReference type="EMBL" id="MYL82197.1"/>
    </source>
</evidence>
<reference evidence="3 4" key="1">
    <citation type="submission" date="2020-01" db="EMBL/GenBank/DDBJ databases">
        <title>Genome sequence of Desulfovibrio aerotolerans DSM 16695(T).</title>
        <authorList>
            <person name="Karnachuk O."/>
            <person name="Avakyan M."/>
            <person name="Mardanov A."/>
            <person name="Kadnikov V."/>
            <person name="Ravin N."/>
        </authorList>
    </citation>
    <scope>NUCLEOTIDE SEQUENCE [LARGE SCALE GENOMIC DNA]</scope>
    <source>
        <strain evidence="3 4">DSM 16695</strain>
    </source>
</reference>
<dbReference type="Pfam" id="PF00581">
    <property type="entry name" value="Rhodanese"/>
    <property type="match status" value="1"/>
</dbReference>
<keyword evidence="1" id="KW-0732">Signal</keyword>
<dbReference type="CDD" id="cd00158">
    <property type="entry name" value="RHOD"/>
    <property type="match status" value="1"/>
</dbReference>
<dbReference type="OrthoDB" id="9789348at2"/>
<gene>
    <name evidence="3" type="ORF">GTA51_03475</name>
</gene>
<organism evidence="3 4">
    <name type="scientific">Solidesulfovibrio aerotolerans</name>
    <dbReference type="NCBI Taxonomy" id="295255"/>
    <lineage>
        <taxon>Bacteria</taxon>
        <taxon>Pseudomonadati</taxon>
        <taxon>Thermodesulfobacteriota</taxon>
        <taxon>Desulfovibrionia</taxon>
        <taxon>Desulfovibrionales</taxon>
        <taxon>Desulfovibrionaceae</taxon>
        <taxon>Solidesulfovibrio</taxon>
    </lineage>
</organism>
<evidence type="ECO:0000259" key="2">
    <source>
        <dbReference type="PROSITE" id="PS50206"/>
    </source>
</evidence>
<dbReference type="SMART" id="SM00450">
    <property type="entry name" value="RHOD"/>
    <property type="match status" value="1"/>
</dbReference>
<feature type="domain" description="Rhodanese" evidence="2">
    <location>
        <begin position="60"/>
        <end position="144"/>
    </location>
</feature>
<evidence type="ECO:0000256" key="1">
    <source>
        <dbReference type="SAM" id="SignalP"/>
    </source>
</evidence>
<dbReference type="EMBL" id="WVUD01000003">
    <property type="protein sequence ID" value="MYL82197.1"/>
    <property type="molecule type" value="Genomic_DNA"/>
</dbReference>
<feature type="chain" id="PRO_5028842467" evidence="1">
    <location>
        <begin position="18"/>
        <end position="171"/>
    </location>
</feature>
<evidence type="ECO:0000313" key="4">
    <source>
        <dbReference type="Proteomes" id="UP000482487"/>
    </source>
</evidence>
<dbReference type="InterPro" id="IPR001763">
    <property type="entry name" value="Rhodanese-like_dom"/>
</dbReference>
<dbReference type="Proteomes" id="UP000482487">
    <property type="component" value="Unassembled WGS sequence"/>
</dbReference>
<proteinExistence type="predicted"/>
<sequence>MPAALLALALGVVLALAACQRPPADDAGRQQQAYALYDGYRQQLPQVADIAPAKALALQQAGEAVFVDARTDAERAVSTLPAAVTEAAFLADPARFAGKTVIVYCTIGYRSGLVARTLAQQGIPALNLAAGILGWLHAGGPLVDGTGQPTKRVHVYGRTWNLAPLAYTAVW</sequence>
<accession>A0A7C9MZ99</accession>
<protein>
    <submittedName>
        <fullName evidence="3">Rhodanese-like domain-containing protein</fullName>
    </submittedName>
</protein>
<dbReference type="AlphaFoldDB" id="A0A7C9MZ99"/>
<feature type="signal peptide" evidence="1">
    <location>
        <begin position="1"/>
        <end position="17"/>
    </location>
</feature>